<dbReference type="InterPro" id="IPR003805">
    <property type="entry name" value="CobS"/>
</dbReference>
<evidence type="ECO:0000256" key="7">
    <source>
        <dbReference type="ARBA" id="ARBA00022475"/>
    </source>
</evidence>
<protein>
    <recommendedName>
        <fullName evidence="6 19">Adenosylcobinamide-GDP ribazoletransferase</fullName>
        <ecNumber evidence="5 19">2.7.8.26</ecNumber>
    </recommendedName>
    <alternativeName>
        <fullName evidence="16 19">Cobalamin synthase</fullName>
    </alternativeName>
    <alternativeName>
        <fullName evidence="15 19">Cobalamin-5'-phosphate synthase</fullName>
    </alternativeName>
</protein>
<feature type="transmembrane region" description="Helical" evidence="19">
    <location>
        <begin position="187"/>
        <end position="208"/>
    </location>
</feature>
<proteinExistence type="inferred from homology"/>
<evidence type="ECO:0000256" key="17">
    <source>
        <dbReference type="ARBA" id="ARBA00048623"/>
    </source>
</evidence>
<keyword evidence="13 19" id="KW-0472">Membrane</keyword>
<evidence type="ECO:0000256" key="6">
    <source>
        <dbReference type="ARBA" id="ARBA00015850"/>
    </source>
</evidence>
<name>A0ABM5V0D3_9BURK</name>
<keyword evidence="11 19" id="KW-0460">Magnesium</keyword>
<comment type="function">
    <text evidence="14 19">Joins adenosylcobinamide-GDP and alpha-ribazole to generate adenosylcobalamin (Ado-cobalamin). Also synthesizes adenosylcobalamin 5'-phosphate from adenosylcobinamide-GDP and alpha-ribazole 5'-phosphate.</text>
</comment>
<dbReference type="PANTHER" id="PTHR34148">
    <property type="entry name" value="ADENOSYLCOBINAMIDE-GDP RIBAZOLETRANSFERASE"/>
    <property type="match status" value="1"/>
</dbReference>
<evidence type="ECO:0000256" key="4">
    <source>
        <dbReference type="ARBA" id="ARBA00010561"/>
    </source>
</evidence>
<dbReference type="EMBL" id="CP011409">
    <property type="protein sequence ID" value="AKZ62875.1"/>
    <property type="molecule type" value="Genomic_DNA"/>
</dbReference>
<comment type="catalytic activity">
    <reaction evidence="18 19">
        <text>alpha-ribazole 5'-phosphate + adenosylcob(III)inamide-GDP = adenosylcob(III)alamin 5'-phosphate + GMP + H(+)</text>
        <dbReference type="Rhea" id="RHEA:23560"/>
        <dbReference type="ChEBI" id="CHEBI:15378"/>
        <dbReference type="ChEBI" id="CHEBI:57918"/>
        <dbReference type="ChEBI" id="CHEBI:58115"/>
        <dbReference type="ChEBI" id="CHEBI:60487"/>
        <dbReference type="ChEBI" id="CHEBI:60493"/>
        <dbReference type="EC" id="2.7.8.26"/>
    </reaction>
</comment>
<evidence type="ECO:0000256" key="9">
    <source>
        <dbReference type="ARBA" id="ARBA00022679"/>
    </source>
</evidence>
<keyword evidence="9 19" id="KW-0808">Transferase</keyword>
<reference evidence="21" key="1">
    <citation type="journal article" date="2015" name="Genome Announc.">
        <title>Complete Genome Sequence of Herbaspirillum hiltneri N3 (DSM 17495), Isolated from Surface-Sterilized Wheat Roots.</title>
        <authorList>
            <person name="Guizelini D."/>
            <person name="Saizaki P.M."/>
            <person name="Coimbra N.A."/>
            <person name="Weiss V.A."/>
            <person name="Faoro H."/>
            <person name="Sfeir M.Z."/>
            <person name="Baura V.A."/>
            <person name="Monteiro R.A."/>
            <person name="Chubatsu L.S."/>
            <person name="Souza E.M."/>
            <person name="Cruz L.M."/>
            <person name="Pedrosa F.O."/>
            <person name="Raittz R.T."/>
            <person name="Marchaukoski J.N."/>
            <person name="Steffens M.B."/>
        </authorList>
    </citation>
    <scope>NUCLEOTIDE SEQUENCE [LARGE SCALE GENOMIC DNA]</scope>
    <source>
        <strain evidence="21">N3</strain>
    </source>
</reference>
<sequence length="272" mass="28771">MDAAPTPSTGLRYQLQLFFTALQFFTRLPAPRWVGFDAAWLQHASRYFPAIGIIVSFACAAVYWVAALWLPQVVAVLLSTAAGIYLTGAFHEDGFADVCDGFGGGMQPSRVLEIMRDSRVGAYGVIGIALLLGTKIAGLASLPALQVMPALLVAHPLSRCFAAALIWRMPYVREEGKVKPLAQNMSAGEFAVAVVTAALPLILCVAAGWLALRASLLAVLLGGAAAWFLARKFQRRIGGYTGDCLGAVQQFSEAAIYLGLLAAVSASPASHS</sequence>
<comment type="subcellular location">
    <subcellularLocation>
        <location evidence="2 19">Cell membrane</location>
        <topology evidence="2 19">Multi-pass membrane protein</topology>
    </subcellularLocation>
</comment>
<evidence type="ECO:0000256" key="16">
    <source>
        <dbReference type="ARBA" id="ARBA00032853"/>
    </source>
</evidence>
<dbReference type="RefSeq" id="WP_053196900.1">
    <property type="nucleotide sequence ID" value="NZ_CP011409.1"/>
</dbReference>
<evidence type="ECO:0000256" key="1">
    <source>
        <dbReference type="ARBA" id="ARBA00001946"/>
    </source>
</evidence>
<keyword evidence="21" id="KW-1185">Reference proteome</keyword>
<dbReference type="Proteomes" id="UP000063429">
    <property type="component" value="Chromosome"/>
</dbReference>
<evidence type="ECO:0000313" key="21">
    <source>
        <dbReference type="Proteomes" id="UP000063429"/>
    </source>
</evidence>
<evidence type="ECO:0000256" key="10">
    <source>
        <dbReference type="ARBA" id="ARBA00022692"/>
    </source>
</evidence>
<evidence type="ECO:0000256" key="8">
    <source>
        <dbReference type="ARBA" id="ARBA00022573"/>
    </source>
</evidence>
<evidence type="ECO:0000256" key="5">
    <source>
        <dbReference type="ARBA" id="ARBA00013200"/>
    </source>
</evidence>
<dbReference type="PANTHER" id="PTHR34148:SF1">
    <property type="entry name" value="ADENOSYLCOBINAMIDE-GDP RIBAZOLETRANSFERASE"/>
    <property type="match status" value="1"/>
</dbReference>
<comment type="cofactor">
    <cofactor evidence="1 19">
        <name>Mg(2+)</name>
        <dbReference type="ChEBI" id="CHEBI:18420"/>
    </cofactor>
</comment>
<evidence type="ECO:0000256" key="15">
    <source>
        <dbReference type="ARBA" id="ARBA00032605"/>
    </source>
</evidence>
<gene>
    <name evidence="19" type="primary">cobS</name>
    <name evidence="20" type="ORF">F506_09465</name>
</gene>
<feature type="transmembrane region" description="Helical" evidence="19">
    <location>
        <begin position="214"/>
        <end position="230"/>
    </location>
</feature>
<keyword evidence="8 19" id="KW-0169">Cobalamin biosynthesis</keyword>
<comment type="catalytic activity">
    <reaction evidence="17 19">
        <text>alpha-ribazole + adenosylcob(III)inamide-GDP = adenosylcob(III)alamin + GMP + H(+)</text>
        <dbReference type="Rhea" id="RHEA:16049"/>
        <dbReference type="ChEBI" id="CHEBI:10329"/>
        <dbReference type="ChEBI" id="CHEBI:15378"/>
        <dbReference type="ChEBI" id="CHEBI:18408"/>
        <dbReference type="ChEBI" id="CHEBI:58115"/>
        <dbReference type="ChEBI" id="CHEBI:60487"/>
        <dbReference type="EC" id="2.7.8.26"/>
    </reaction>
</comment>
<organism evidence="20 21">
    <name type="scientific">Herbaspirillum hiltneri N3</name>
    <dbReference type="NCBI Taxonomy" id="1262470"/>
    <lineage>
        <taxon>Bacteria</taxon>
        <taxon>Pseudomonadati</taxon>
        <taxon>Pseudomonadota</taxon>
        <taxon>Betaproteobacteria</taxon>
        <taxon>Burkholderiales</taxon>
        <taxon>Oxalobacteraceae</taxon>
        <taxon>Herbaspirillum</taxon>
    </lineage>
</organism>
<evidence type="ECO:0000256" key="19">
    <source>
        <dbReference type="HAMAP-Rule" id="MF_00719"/>
    </source>
</evidence>
<comment type="similarity">
    <text evidence="4 19">Belongs to the CobS family.</text>
</comment>
<feature type="transmembrane region" description="Helical" evidence="19">
    <location>
        <begin position="147"/>
        <end position="167"/>
    </location>
</feature>
<evidence type="ECO:0000256" key="18">
    <source>
        <dbReference type="ARBA" id="ARBA00049504"/>
    </source>
</evidence>
<keyword evidence="12 19" id="KW-1133">Transmembrane helix</keyword>
<dbReference type="NCBIfam" id="NF001277">
    <property type="entry name" value="PRK00235.1-3"/>
    <property type="match status" value="1"/>
</dbReference>
<evidence type="ECO:0000313" key="20">
    <source>
        <dbReference type="EMBL" id="AKZ62875.1"/>
    </source>
</evidence>
<evidence type="ECO:0000256" key="2">
    <source>
        <dbReference type="ARBA" id="ARBA00004651"/>
    </source>
</evidence>
<evidence type="ECO:0000256" key="11">
    <source>
        <dbReference type="ARBA" id="ARBA00022842"/>
    </source>
</evidence>
<feature type="transmembrane region" description="Helical" evidence="19">
    <location>
        <begin position="120"/>
        <end position="141"/>
    </location>
</feature>
<keyword evidence="7 19" id="KW-1003">Cell membrane</keyword>
<dbReference type="Pfam" id="PF02654">
    <property type="entry name" value="CobS"/>
    <property type="match status" value="1"/>
</dbReference>
<accession>A0ABM5V0D3</accession>
<keyword evidence="10 19" id="KW-0812">Transmembrane</keyword>
<dbReference type="HAMAP" id="MF_00719">
    <property type="entry name" value="CobS"/>
    <property type="match status" value="1"/>
</dbReference>
<comment type="pathway">
    <text evidence="3 19">Cofactor biosynthesis; adenosylcobalamin biosynthesis; adenosylcobalamin from cob(II)yrinate a,c-diamide: step 7/7.</text>
</comment>
<evidence type="ECO:0000256" key="12">
    <source>
        <dbReference type="ARBA" id="ARBA00022989"/>
    </source>
</evidence>
<dbReference type="NCBIfam" id="TIGR00317">
    <property type="entry name" value="cobS"/>
    <property type="match status" value="1"/>
</dbReference>
<evidence type="ECO:0000256" key="14">
    <source>
        <dbReference type="ARBA" id="ARBA00025228"/>
    </source>
</evidence>
<feature type="transmembrane region" description="Helical" evidence="19">
    <location>
        <begin position="47"/>
        <end position="70"/>
    </location>
</feature>
<dbReference type="EC" id="2.7.8.26" evidence="5 19"/>
<evidence type="ECO:0000256" key="13">
    <source>
        <dbReference type="ARBA" id="ARBA00023136"/>
    </source>
</evidence>
<evidence type="ECO:0000256" key="3">
    <source>
        <dbReference type="ARBA" id="ARBA00004663"/>
    </source>
</evidence>